<keyword evidence="2" id="KW-0472">Membrane</keyword>
<keyword evidence="2" id="KW-0812">Transmembrane</keyword>
<reference evidence="3 4" key="1">
    <citation type="submission" date="2017-11" db="EMBL/GenBank/DDBJ databases">
        <title>Evolution of Phototrophy in the Chloroflexi Phylum Driven by Horizontal Gene Transfer.</title>
        <authorList>
            <person name="Ward L.M."/>
            <person name="Hemp J."/>
            <person name="Shih P.M."/>
            <person name="Mcglynn S.E."/>
            <person name="Fischer W."/>
        </authorList>
    </citation>
    <scope>NUCLEOTIDE SEQUENCE [LARGE SCALE GENOMIC DNA]</scope>
    <source>
        <strain evidence="3">CP2_2F</strain>
    </source>
</reference>
<dbReference type="InterPro" id="IPR011990">
    <property type="entry name" value="TPR-like_helical_dom_sf"/>
</dbReference>
<evidence type="ECO:0008006" key="5">
    <source>
        <dbReference type="Google" id="ProtNLM"/>
    </source>
</evidence>
<organism evidence="3 4">
    <name type="scientific">Candidatus Thermofonsia Clade 1 bacterium</name>
    <dbReference type="NCBI Taxonomy" id="2364210"/>
    <lineage>
        <taxon>Bacteria</taxon>
        <taxon>Bacillati</taxon>
        <taxon>Chloroflexota</taxon>
        <taxon>Candidatus Thermofontia</taxon>
        <taxon>Candidatus Thermofonsia Clade 1</taxon>
    </lineage>
</organism>
<feature type="transmembrane region" description="Helical" evidence="2">
    <location>
        <begin position="337"/>
        <end position="361"/>
    </location>
</feature>
<feature type="compositionally biased region" description="Pro residues" evidence="1">
    <location>
        <begin position="283"/>
        <end position="296"/>
    </location>
</feature>
<proteinExistence type="predicted"/>
<accession>A0A2M8P2P2</accession>
<feature type="region of interest" description="Disordered" evidence="1">
    <location>
        <begin position="251"/>
        <end position="319"/>
    </location>
</feature>
<feature type="compositionally biased region" description="Basic and acidic residues" evidence="1">
    <location>
        <begin position="200"/>
        <end position="209"/>
    </location>
</feature>
<protein>
    <recommendedName>
        <fullName evidence="5">Tetratricopeptide repeat protein</fullName>
    </recommendedName>
</protein>
<sequence>MPPNLEAMLRSAIEYVKANRKAEARRLLEQIVSVDQMNEQAWLWLSACVDTVEEQTICLENVLDINPNNQKAIKGLQALQARHAPPADDPFAGSPFGSAPVDDPFAGSPFSSAQVASPPTSVEWGRGSESASGRGSGGSVPAFSDEDYDAWLANLPLGTSNSVFTSVPSTEAPFSPPTDQFADDLDNFDFSSMYPPIPSAEERTDEPSERLSAPSVSPFGYADESLFAESDDSPLADVFSEEALFEAEPPDLSLYQPPESFDESPFEQGDDAPLSPEDLVSPEPAPLPPPPRPRSAPPSLFGGKGRGKLGRSVSYSDSSDPFARIPEEIQVAPAPRALPIGVLVLAGLNAVAAIVLIINLFS</sequence>
<gene>
    <name evidence="3" type="ORF">CUN51_02360</name>
</gene>
<dbReference type="SUPFAM" id="SSF48452">
    <property type="entry name" value="TPR-like"/>
    <property type="match status" value="1"/>
</dbReference>
<feature type="region of interest" description="Disordered" evidence="1">
    <location>
        <begin position="84"/>
        <end position="141"/>
    </location>
</feature>
<comment type="caution">
    <text evidence="3">The sequence shown here is derived from an EMBL/GenBank/DDBJ whole genome shotgun (WGS) entry which is preliminary data.</text>
</comment>
<evidence type="ECO:0000313" key="3">
    <source>
        <dbReference type="EMBL" id="PJF31806.1"/>
    </source>
</evidence>
<feature type="region of interest" description="Disordered" evidence="1">
    <location>
        <begin position="167"/>
        <end position="217"/>
    </location>
</feature>
<feature type="compositionally biased region" description="Acidic residues" evidence="1">
    <location>
        <begin position="260"/>
        <end position="270"/>
    </location>
</feature>
<name>A0A2M8P2P2_9CHLR</name>
<keyword evidence="2" id="KW-1133">Transmembrane helix</keyword>
<dbReference type="AlphaFoldDB" id="A0A2M8P2P2"/>
<dbReference type="Proteomes" id="UP000228921">
    <property type="component" value="Unassembled WGS sequence"/>
</dbReference>
<evidence type="ECO:0000313" key="4">
    <source>
        <dbReference type="Proteomes" id="UP000228921"/>
    </source>
</evidence>
<evidence type="ECO:0000256" key="2">
    <source>
        <dbReference type="SAM" id="Phobius"/>
    </source>
</evidence>
<dbReference type="EMBL" id="PGTK01000002">
    <property type="protein sequence ID" value="PJF31806.1"/>
    <property type="molecule type" value="Genomic_DNA"/>
</dbReference>
<feature type="compositionally biased region" description="Polar residues" evidence="1">
    <location>
        <begin position="109"/>
        <end position="120"/>
    </location>
</feature>
<evidence type="ECO:0000256" key="1">
    <source>
        <dbReference type="SAM" id="MobiDB-lite"/>
    </source>
</evidence>